<evidence type="ECO:0000256" key="1">
    <source>
        <dbReference type="ARBA" id="ARBA00004429"/>
    </source>
</evidence>
<dbReference type="NCBIfam" id="TIGR03030">
    <property type="entry name" value="CelA"/>
    <property type="match status" value="1"/>
</dbReference>
<dbReference type="Pfam" id="PF03552">
    <property type="entry name" value="Cellulose_synt"/>
    <property type="match status" value="1"/>
</dbReference>
<evidence type="ECO:0000256" key="16">
    <source>
        <dbReference type="RuleBase" id="RU365020"/>
    </source>
</evidence>
<comment type="catalytic activity">
    <reaction evidence="15 16">
        <text>[(1-&gt;4)-beta-D-glucosyl](n) + UDP-alpha-D-glucose = [(1-&gt;4)-beta-D-glucosyl](n+1) + UDP + H(+)</text>
        <dbReference type="Rhea" id="RHEA:19929"/>
        <dbReference type="Rhea" id="RHEA-COMP:10033"/>
        <dbReference type="Rhea" id="RHEA-COMP:10034"/>
        <dbReference type="ChEBI" id="CHEBI:15378"/>
        <dbReference type="ChEBI" id="CHEBI:18246"/>
        <dbReference type="ChEBI" id="CHEBI:58223"/>
        <dbReference type="ChEBI" id="CHEBI:58885"/>
        <dbReference type="EC" id="2.4.1.12"/>
    </reaction>
</comment>
<dbReference type="Proteomes" id="UP001254608">
    <property type="component" value="Unassembled WGS sequence"/>
</dbReference>
<feature type="transmembrane region" description="Helical" evidence="16">
    <location>
        <begin position="510"/>
        <end position="531"/>
    </location>
</feature>
<keyword evidence="14 16" id="KW-0472">Membrane</keyword>
<feature type="transmembrane region" description="Helical" evidence="16">
    <location>
        <begin position="543"/>
        <end position="561"/>
    </location>
</feature>
<keyword evidence="11 16" id="KW-0812">Transmembrane</keyword>
<dbReference type="PANTHER" id="PTHR43867:SF2">
    <property type="entry name" value="CELLULOSE SYNTHASE CATALYTIC SUBUNIT A [UDP-FORMING]"/>
    <property type="match status" value="1"/>
</dbReference>
<evidence type="ECO:0000256" key="10">
    <source>
        <dbReference type="ARBA" id="ARBA00022679"/>
    </source>
</evidence>
<comment type="function">
    <text evidence="16">Catalytic subunit of cellulose synthase. It polymerizes uridine 5'-diphosphate glucose to cellulose.</text>
</comment>
<dbReference type="Gene3D" id="2.40.10.220">
    <property type="entry name" value="predicted glycosyltransferase like domains"/>
    <property type="match status" value="1"/>
</dbReference>
<evidence type="ECO:0000256" key="4">
    <source>
        <dbReference type="ARBA" id="ARBA00012539"/>
    </source>
</evidence>
<comment type="pathway">
    <text evidence="2 16">Glycan metabolism; bacterial cellulose biosynthesis.</text>
</comment>
<gene>
    <name evidence="19" type="primary">bcsA</name>
    <name evidence="19" type="ORF">RM530_08205</name>
</gene>
<keyword evidence="8 16" id="KW-0973">c-di-GMP</keyword>
<dbReference type="InterPro" id="IPR005150">
    <property type="entry name" value="Cellulose_synth"/>
</dbReference>
<protein>
    <recommendedName>
        <fullName evidence="5 16">Cellulose synthase catalytic subunit [UDP-forming]</fullName>
        <ecNumber evidence="4 16">2.4.1.12</ecNumber>
    </recommendedName>
</protein>
<feature type="transmembrane region" description="Helical" evidence="16">
    <location>
        <begin position="1448"/>
        <end position="1469"/>
    </location>
</feature>
<dbReference type="Pfam" id="PF07238">
    <property type="entry name" value="PilZ"/>
    <property type="match status" value="1"/>
</dbReference>
<keyword evidence="13 16" id="KW-1133">Transmembrane helix</keyword>
<dbReference type="InterPro" id="IPR050321">
    <property type="entry name" value="Glycosyltr_2/OpgH_subfam"/>
</dbReference>
<comment type="caution">
    <text evidence="19">The sequence shown here is derived from an EMBL/GenBank/DDBJ whole genome shotgun (WGS) entry which is preliminary data.</text>
</comment>
<evidence type="ECO:0000256" key="5">
    <source>
        <dbReference type="ARBA" id="ARBA00018714"/>
    </source>
</evidence>
<feature type="domain" description="Glycosyltransferase 2-like" evidence="17">
    <location>
        <begin position="148"/>
        <end position="316"/>
    </location>
</feature>
<keyword evidence="20" id="KW-1185">Reference proteome</keyword>
<proteinExistence type="inferred from homology"/>
<dbReference type="InterPro" id="IPR029044">
    <property type="entry name" value="Nucleotide-diphossugar_trans"/>
</dbReference>
<sequence>MRERLSQWQATDWLDKPWVMWVALVFMSIPALMVVTTPLSLAWQAVFAIGASLAAMRMRHIEGQLISIALMVISLLASSRYIYWRLTESVSFDQHRSFTDMFFAVGLIGAELYAFMVLALGFFQVVWPLHRKPVPLPDDQSLWPSVDVFIPTYNEPLSVVRPTVLAAMEMDWPVDKFRVYVLDDGRREEFKTFCAEVGVTHITRNDSKHAKAGNINRALEKTSGEFITIFDCDHVPTRSFLQLTLGLFLHDPKMALVQTPHHFFSPDPFERNLRTFRKVPNEGELFYGLLQDGNDLWDATFFCGSCAVIRREALLEVGGIAVETVTEDAHTSLKMHSRGWRSAYINIAQAAGLATESLSAHVGQRIRWARGMAQIFRIDNPLFKRGLKWFQRLCYFNAMMHFFYGLPRIVFLTAPLSYLFFEAHIIDAPALTILAYAAPHLILANMTNSRLQGPFRHSFWAEVYESVLATYILIPTTMAVINPKLGTFNVTAKGGIVENEYFDQQIAKPYVVLLLLNTVGLIVGVGRLFVWNTNETDTVLLNMAWTIYNLLIVGAALSVAWEQRQIRKAIRVEAELLAGLALPDGRVFTTKTFDLSETGTSLTLPEGVEVAHGTIVEVALAPDYREVWMPAEVVRAVGGRVGLRFGKLDVEQEKQLIYAIFGRADAWVSWSEDRGMDVPSASFKEILGIGVSGIGRLIAMGSKSVKNALGIKRRSKLASWLLVVAALSALGVAPDSHAQSAAQVSAQQQAAASAGAGKPMKDQATTDRVIRSHTRQLTLEDLGISRPIRLRGLQGEVSVPVNVRDDEIVTRARLHLEFAHSPSLLWDVSHLNVLVNNELAGTLPISAETASGTERTIDIDPRLFVQYNQITLQLIAHYRYECEDPAYTSLWGVVSNQTVLELDTEPLSLSNDLNLLPSPFFDGRDTRRLTLPFVFSGTPTLDALDAAGVTASWFGAMANYRGAEFPTYIDSLPPGHGVVFVVGGRGPAGLRLPSNNASASISIVDNPKTPGAKLLVIQGADGLALKQAARALAMGSEALAGPSTAIREFSEPEPREPYDAPRWIPTDRPVEIGEIAESWQLEASGLYPDTIRINFHLPPDLFTWQSDGMEVNLKYRYTPTVGSKSTLNVNINDGFVEAIALSYLDEEGASADRINLPFVSSFAAVNEAKVSIPDYKIGGDNQLQLQYYFERKKEGQCKDIVLDNLRGVIDEDSTVDLSDIPHYAFLPDLALFADGGFPFSRLADLSETGIVLPSNITPQEISAYLLVMGRLGDVTGYPAIRFQLVHADRISELSDRDILVFGAAGNQPLLEQWADYMPMTVARGETRLRVIGPVERLRARWEGRDVEGAINHAGRVILEAGRSLGGVMSFESPLSSGRTVVVLTAGDSDRLLDVARMFTDYGKVPFVQGDLVLLNGDEVNHYSLENQYAVGRLPFLLGLRWWLSQQPLILVIFVVVIALLMAAILFRLLRRMAAARKDGRA</sequence>
<evidence type="ECO:0000313" key="20">
    <source>
        <dbReference type="Proteomes" id="UP001254608"/>
    </source>
</evidence>
<evidence type="ECO:0000259" key="18">
    <source>
        <dbReference type="Pfam" id="PF07238"/>
    </source>
</evidence>
<dbReference type="GO" id="GO:0016760">
    <property type="term" value="F:cellulose synthase (UDP-forming) activity"/>
    <property type="evidence" value="ECO:0007669"/>
    <property type="project" value="UniProtKB-EC"/>
</dbReference>
<keyword evidence="12 16" id="KW-0135">Cellulose biosynthesis</keyword>
<comment type="subcellular location">
    <subcellularLocation>
        <location evidence="1">Cell inner membrane</location>
        <topology evidence="1">Multi-pass membrane protein</topology>
    </subcellularLocation>
</comment>
<evidence type="ECO:0000256" key="12">
    <source>
        <dbReference type="ARBA" id="ARBA00022916"/>
    </source>
</evidence>
<dbReference type="Pfam" id="PF00535">
    <property type="entry name" value="Glycos_transf_2"/>
    <property type="match status" value="1"/>
</dbReference>
<evidence type="ECO:0000256" key="14">
    <source>
        <dbReference type="ARBA" id="ARBA00023136"/>
    </source>
</evidence>
<feature type="transmembrane region" description="Helical" evidence="16">
    <location>
        <begin position="103"/>
        <end position="123"/>
    </location>
</feature>
<evidence type="ECO:0000256" key="6">
    <source>
        <dbReference type="ARBA" id="ARBA00022475"/>
    </source>
</evidence>
<feature type="transmembrane region" description="Helical" evidence="16">
    <location>
        <begin position="65"/>
        <end position="83"/>
    </location>
</feature>
<reference evidence="19 20" key="1">
    <citation type="submission" date="2023-09" db="EMBL/GenBank/DDBJ databases">
        <authorList>
            <person name="Rey-Velasco X."/>
        </authorList>
    </citation>
    <scope>NUCLEOTIDE SEQUENCE [LARGE SCALE GENOMIC DNA]</scope>
    <source>
        <strain evidence="19 20">W345</strain>
    </source>
</reference>
<dbReference type="SUPFAM" id="SSF141371">
    <property type="entry name" value="PilZ domain-like"/>
    <property type="match status" value="1"/>
</dbReference>
<feature type="domain" description="PilZ" evidence="18">
    <location>
        <begin position="565"/>
        <end position="661"/>
    </location>
</feature>
<keyword evidence="6 16" id="KW-1003">Cell membrane</keyword>
<evidence type="ECO:0000256" key="9">
    <source>
        <dbReference type="ARBA" id="ARBA00022676"/>
    </source>
</evidence>
<evidence type="ECO:0000256" key="11">
    <source>
        <dbReference type="ARBA" id="ARBA00022692"/>
    </source>
</evidence>
<dbReference type="PANTHER" id="PTHR43867">
    <property type="entry name" value="CELLULOSE SYNTHASE CATALYTIC SUBUNIT A [UDP-FORMING]"/>
    <property type="match status" value="1"/>
</dbReference>
<dbReference type="RefSeq" id="WP_311364740.1">
    <property type="nucleotide sequence ID" value="NZ_JAVRIC010000009.1"/>
</dbReference>
<dbReference type="Gene3D" id="3.90.550.10">
    <property type="entry name" value="Spore Coat Polysaccharide Biosynthesis Protein SpsA, Chain A"/>
    <property type="match status" value="1"/>
</dbReference>
<keyword evidence="9 16" id="KW-0328">Glycosyltransferase</keyword>
<dbReference type="CDD" id="cd06421">
    <property type="entry name" value="CESA_CelA_like"/>
    <property type="match status" value="1"/>
</dbReference>
<dbReference type="NCBIfam" id="NF008323">
    <property type="entry name" value="PRK11114.1-1"/>
    <property type="match status" value="1"/>
</dbReference>
<comment type="cofactor">
    <cofactor evidence="16">
        <name>Mg(2+)</name>
        <dbReference type="ChEBI" id="CHEBI:18420"/>
    </cofactor>
</comment>
<organism evidence="19 20">
    <name type="scientific">Banduia mediterranea</name>
    <dbReference type="NCBI Taxonomy" id="3075609"/>
    <lineage>
        <taxon>Bacteria</taxon>
        <taxon>Pseudomonadati</taxon>
        <taxon>Pseudomonadota</taxon>
        <taxon>Gammaproteobacteria</taxon>
        <taxon>Nevskiales</taxon>
        <taxon>Algiphilaceae</taxon>
        <taxon>Banduia</taxon>
    </lineage>
</organism>
<dbReference type="InterPro" id="IPR001173">
    <property type="entry name" value="Glyco_trans_2-like"/>
</dbReference>
<dbReference type="InterPro" id="IPR009875">
    <property type="entry name" value="PilZ_domain"/>
</dbReference>
<dbReference type="SUPFAM" id="SSF53448">
    <property type="entry name" value="Nucleotide-diphospho-sugar transferases"/>
    <property type="match status" value="1"/>
</dbReference>
<evidence type="ECO:0000256" key="7">
    <source>
        <dbReference type="ARBA" id="ARBA00022519"/>
    </source>
</evidence>
<evidence type="ECO:0000256" key="3">
    <source>
        <dbReference type="ARBA" id="ARBA00006739"/>
    </source>
</evidence>
<dbReference type="Gene3D" id="2.60.120.260">
    <property type="entry name" value="Galactose-binding domain-like"/>
    <property type="match status" value="2"/>
</dbReference>
<evidence type="ECO:0000313" key="19">
    <source>
        <dbReference type="EMBL" id="MDT0497346.1"/>
    </source>
</evidence>
<dbReference type="InterPro" id="IPR018513">
    <property type="entry name" value="Cell_synthase_bac"/>
</dbReference>
<dbReference type="EMBL" id="JAVRIC010000009">
    <property type="protein sequence ID" value="MDT0497346.1"/>
    <property type="molecule type" value="Genomic_DNA"/>
</dbReference>
<evidence type="ECO:0000259" key="17">
    <source>
        <dbReference type="Pfam" id="PF00535"/>
    </source>
</evidence>
<accession>A0ABU2WHJ7</accession>
<comment type="similarity">
    <text evidence="3">Belongs to the glycosyltransferase 2 family.</text>
</comment>
<evidence type="ECO:0000256" key="8">
    <source>
        <dbReference type="ARBA" id="ARBA00022636"/>
    </source>
</evidence>
<feature type="transmembrane region" description="Helical" evidence="16">
    <location>
        <begin position="423"/>
        <end position="443"/>
    </location>
</feature>
<dbReference type="NCBIfam" id="NF008558">
    <property type="entry name" value="PRK11498.1"/>
    <property type="match status" value="1"/>
</dbReference>
<evidence type="ECO:0000256" key="15">
    <source>
        <dbReference type="ARBA" id="ARBA00048682"/>
    </source>
</evidence>
<dbReference type="PRINTS" id="PR01439">
    <property type="entry name" value="CELLSNTHASEA"/>
</dbReference>
<evidence type="ECO:0000256" key="2">
    <source>
        <dbReference type="ARBA" id="ARBA00005186"/>
    </source>
</evidence>
<dbReference type="EC" id="2.4.1.12" evidence="4 16"/>
<dbReference type="InterPro" id="IPR003919">
    <property type="entry name" value="Cell_synth_A"/>
</dbReference>
<feature type="transmembrane region" description="Helical" evidence="16">
    <location>
        <begin position="20"/>
        <end position="53"/>
    </location>
</feature>
<keyword evidence="10 16" id="KW-0808">Transferase</keyword>
<dbReference type="Pfam" id="PF03170">
    <property type="entry name" value="BcsB"/>
    <property type="match status" value="1"/>
</dbReference>
<keyword evidence="7 16" id="KW-0997">Cell inner membrane</keyword>
<feature type="transmembrane region" description="Helical" evidence="16">
    <location>
        <begin position="393"/>
        <end position="411"/>
    </location>
</feature>
<evidence type="ECO:0000256" key="13">
    <source>
        <dbReference type="ARBA" id="ARBA00022989"/>
    </source>
</evidence>
<name>A0ABU2WHJ7_9GAMM</name>